<dbReference type="PANTHER" id="PTHR39472">
    <property type="entry name" value="EXPRESSED PROTEIN"/>
    <property type="match status" value="1"/>
</dbReference>
<organism evidence="1 2">
    <name type="scientific">Amanita thiersii Skay4041</name>
    <dbReference type="NCBI Taxonomy" id="703135"/>
    <lineage>
        <taxon>Eukaryota</taxon>
        <taxon>Fungi</taxon>
        <taxon>Dikarya</taxon>
        <taxon>Basidiomycota</taxon>
        <taxon>Agaricomycotina</taxon>
        <taxon>Agaricomycetes</taxon>
        <taxon>Agaricomycetidae</taxon>
        <taxon>Agaricales</taxon>
        <taxon>Pluteineae</taxon>
        <taxon>Amanitaceae</taxon>
        <taxon>Amanita</taxon>
    </lineage>
</organism>
<dbReference type="OrthoDB" id="21214at2759"/>
<dbReference type="STRING" id="703135.A0A2A9P0K9"/>
<reference evidence="1 2" key="1">
    <citation type="submission" date="2014-02" db="EMBL/GenBank/DDBJ databases">
        <title>Transposable element dynamics among asymbiotic and ectomycorrhizal Amanita fungi.</title>
        <authorList>
            <consortium name="DOE Joint Genome Institute"/>
            <person name="Hess J."/>
            <person name="Skrede I."/>
            <person name="Wolfe B."/>
            <person name="LaButti K."/>
            <person name="Ohm R.A."/>
            <person name="Grigoriev I.V."/>
            <person name="Pringle A."/>
        </authorList>
    </citation>
    <scope>NUCLEOTIDE SEQUENCE [LARGE SCALE GENOMIC DNA]</scope>
    <source>
        <strain evidence="1 2">SKay4041</strain>
    </source>
</reference>
<evidence type="ECO:0000313" key="1">
    <source>
        <dbReference type="EMBL" id="PFH53922.1"/>
    </source>
</evidence>
<keyword evidence="2" id="KW-1185">Reference proteome</keyword>
<sequence length="220" mass="25177">MAILDDTDDDLTRVWSLIQELSKQLNQNRNLSVSLVTQTGDVKNQAIHAQTGFVLRRFNTDKTQEEYNAELERMNGAIIAENQGLQHDNKQLGGLIKEFEQTLESIMSTFRNRARDVQERELSLIREYETKLLALEDQNSGDELRLSTASSSSITRIAHLLRQLLRAQGGEEVKSVEELEGRGWVGWTDYGLEREIELGRLERENELLRSLMGLSKFGKQ</sequence>
<dbReference type="Proteomes" id="UP000242287">
    <property type="component" value="Unassembled WGS sequence"/>
</dbReference>
<evidence type="ECO:0000313" key="2">
    <source>
        <dbReference type="Proteomes" id="UP000242287"/>
    </source>
</evidence>
<dbReference type="EMBL" id="KZ301971">
    <property type="protein sequence ID" value="PFH53922.1"/>
    <property type="molecule type" value="Genomic_DNA"/>
</dbReference>
<dbReference type="AlphaFoldDB" id="A0A2A9P0K9"/>
<proteinExistence type="predicted"/>
<dbReference type="PANTHER" id="PTHR39472:SF1">
    <property type="entry name" value="EXPRESSED PROTEIN"/>
    <property type="match status" value="1"/>
</dbReference>
<gene>
    <name evidence="1" type="ORF">AMATHDRAFT_136603</name>
</gene>
<accession>A0A2A9P0K9</accession>
<protein>
    <submittedName>
        <fullName evidence="1">Uncharacterized protein</fullName>
    </submittedName>
</protein>
<name>A0A2A9P0K9_9AGAR</name>